<dbReference type="EMBL" id="VSUB01000002">
    <property type="protein sequence ID" value="MYY64479.1"/>
    <property type="molecule type" value="Genomic_DNA"/>
</dbReference>
<name>A0A6N9IQD1_9LACO</name>
<protein>
    <submittedName>
        <fullName evidence="1">Uncharacterized protein</fullName>
    </submittedName>
</protein>
<sequence length="162" mass="18463">MRRRPVQNLSLKGRDLMENNISLLELKIINESQSDADPYFKLKENGIESKIITTLNITNDPFIGNSNRVVFITIAGINDVDAVYLSREYVQITKPNEPFTIYSAVNIDKKYLLDDSGNLKYKDVIVSFAYTRKLPGEIGISESIRVGTFFKTNVPILDERKK</sequence>
<evidence type="ECO:0000313" key="2">
    <source>
        <dbReference type="Proteomes" id="UP000471678"/>
    </source>
</evidence>
<evidence type="ECO:0000313" key="1">
    <source>
        <dbReference type="EMBL" id="MYY64479.1"/>
    </source>
</evidence>
<gene>
    <name evidence="1" type="ORF">FYL25_03395</name>
</gene>
<dbReference type="RefSeq" id="WP_161022386.1">
    <property type="nucleotide sequence ID" value="NZ_JADCKI010000002.1"/>
</dbReference>
<comment type="caution">
    <text evidence="1">The sequence shown here is derived from an EMBL/GenBank/DDBJ whole genome shotgun (WGS) entry which is preliminary data.</text>
</comment>
<organism evidence="1 2">
    <name type="scientific">Ligilactobacillus salivarius</name>
    <dbReference type="NCBI Taxonomy" id="1624"/>
    <lineage>
        <taxon>Bacteria</taxon>
        <taxon>Bacillati</taxon>
        <taxon>Bacillota</taxon>
        <taxon>Bacilli</taxon>
        <taxon>Lactobacillales</taxon>
        <taxon>Lactobacillaceae</taxon>
        <taxon>Ligilactobacillus</taxon>
    </lineage>
</organism>
<dbReference type="Proteomes" id="UP000471678">
    <property type="component" value="Unassembled WGS sequence"/>
</dbReference>
<proteinExistence type="predicted"/>
<dbReference type="AlphaFoldDB" id="A0A6N9IQD1"/>
<accession>A0A6N9IQD1</accession>
<reference evidence="1 2" key="1">
    <citation type="journal article" date="2020" name="Food Funct.">
        <title>Screening of Lactobacillus salivarius strains from the feces of Chinese populations and the evaluation of their effects against intestinal inflammation in mice.</title>
        <authorList>
            <person name="Zhai Q."/>
            <person name="Shen X."/>
            <person name="Cen S."/>
            <person name="Zhang C."/>
            <person name="Tian F."/>
            <person name="Zhao J."/>
            <person name="Zhang H."/>
            <person name="Xue Y."/>
            <person name="Chen W."/>
        </authorList>
    </citation>
    <scope>NUCLEOTIDE SEQUENCE [LARGE SCALE GENOMIC DNA]</scope>
    <source>
        <strain evidence="1 2">FYNDL5_1.scaf</strain>
    </source>
</reference>